<protein>
    <submittedName>
        <fullName evidence="3">Uncharacterized protein</fullName>
    </submittedName>
</protein>
<organism evidence="3 4">
    <name type="scientific">Microbacterium allomyrinae</name>
    <dbReference type="NCBI Taxonomy" id="2830666"/>
    <lineage>
        <taxon>Bacteria</taxon>
        <taxon>Bacillati</taxon>
        <taxon>Actinomycetota</taxon>
        <taxon>Actinomycetes</taxon>
        <taxon>Micrococcales</taxon>
        <taxon>Microbacteriaceae</taxon>
        <taxon>Microbacterium</taxon>
    </lineage>
</organism>
<keyword evidence="4" id="KW-1185">Reference proteome</keyword>
<dbReference type="Pfam" id="PF19950">
    <property type="entry name" value="DUF6412"/>
    <property type="match status" value="1"/>
</dbReference>
<feature type="region of interest" description="Disordered" evidence="1">
    <location>
        <begin position="60"/>
        <end position="101"/>
    </location>
</feature>
<dbReference type="InterPro" id="IPR045635">
    <property type="entry name" value="DUF6412"/>
</dbReference>
<feature type="transmembrane region" description="Helical" evidence="2">
    <location>
        <begin position="35"/>
        <end position="57"/>
    </location>
</feature>
<name>A0A9X1LSM2_9MICO</name>
<dbReference type="RefSeq" id="WP_229382971.1">
    <property type="nucleotide sequence ID" value="NZ_JAGTTN010000001.1"/>
</dbReference>
<accession>A0A9X1LSM2</accession>
<dbReference type="Proteomes" id="UP001139354">
    <property type="component" value="Unassembled WGS sequence"/>
</dbReference>
<keyword evidence="2" id="KW-1133">Transmembrane helix</keyword>
<evidence type="ECO:0000256" key="2">
    <source>
        <dbReference type="SAM" id="Phobius"/>
    </source>
</evidence>
<dbReference type="EMBL" id="JAGTTN010000001">
    <property type="protein sequence ID" value="MCC2031096.1"/>
    <property type="molecule type" value="Genomic_DNA"/>
</dbReference>
<dbReference type="AlphaFoldDB" id="A0A9X1LSM2"/>
<evidence type="ECO:0000313" key="3">
    <source>
        <dbReference type="EMBL" id="MCC2031096.1"/>
    </source>
</evidence>
<evidence type="ECO:0000313" key="4">
    <source>
        <dbReference type="Proteomes" id="UP001139354"/>
    </source>
</evidence>
<reference evidence="3" key="1">
    <citation type="submission" date="2021-04" db="EMBL/GenBank/DDBJ databases">
        <title>Microbacterium tenobrionis sp. nov. and Microbacterium allomyrinae sp. nov., isolated from larvae of Tenobrio molitor and Allomyrina dichotoma, respectively.</title>
        <authorList>
            <person name="Lee S.D."/>
        </authorList>
    </citation>
    <scope>NUCLEOTIDE SEQUENCE</scope>
    <source>
        <strain evidence="3">BWT-G7</strain>
    </source>
</reference>
<comment type="caution">
    <text evidence="3">The sequence shown here is derived from an EMBL/GenBank/DDBJ whole genome shotgun (WGS) entry which is preliminary data.</text>
</comment>
<keyword evidence="2" id="KW-0472">Membrane</keyword>
<proteinExistence type="predicted"/>
<gene>
    <name evidence="3" type="ORF">KEC57_02755</name>
</gene>
<sequence>MLESLTSGLQMLLATLGLLVTPDLGAMGAVGAMGALGVTIAVASFALVLVALLAVALTRSGRASPAHPSRAIDISSPLSQSDPDASGHPRPRAPGHAASAA</sequence>
<evidence type="ECO:0000256" key="1">
    <source>
        <dbReference type="SAM" id="MobiDB-lite"/>
    </source>
</evidence>
<keyword evidence="2" id="KW-0812">Transmembrane</keyword>